<keyword evidence="1" id="KW-1133">Transmembrane helix</keyword>
<reference evidence="2 3" key="1">
    <citation type="submission" date="2016-09" db="EMBL/GenBank/DDBJ databases">
        <title>Couchioplanes caeruleus draft genome sequence.</title>
        <authorList>
            <person name="Sheehan J."/>
            <person name="Caffrey P."/>
        </authorList>
    </citation>
    <scope>NUCLEOTIDE SEQUENCE [LARGE SCALE GENOMIC DNA]</scope>
    <source>
        <strain evidence="2 3">DSM 43634</strain>
    </source>
</reference>
<name>A0A1K0FEG3_9ACTN</name>
<keyword evidence="1" id="KW-0472">Membrane</keyword>
<sequence length="167" mass="17720">MRRLDRSLGLRSRHPELLQLREEGPPRGIELVSSLLHATLLVLALTLALVLVLVSLALALALALVLALALALTLILILALILALTPVLVVLVLAGSGGVRVTSGKGPHVAVGPDGAVALQRRTDARNRRHRAGRRHRGHHNGDLDSLPSFPALHGYLLEIGCTSDDS</sequence>
<comment type="caution">
    <text evidence="2">The sequence shown here is derived from an EMBL/GenBank/DDBJ whole genome shotgun (WGS) entry which is preliminary data.</text>
</comment>
<evidence type="ECO:0000256" key="1">
    <source>
        <dbReference type="SAM" id="Phobius"/>
    </source>
</evidence>
<feature type="transmembrane region" description="Helical" evidence="1">
    <location>
        <begin position="74"/>
        <end position="95"/>
    </location>
</feature>
<accession>A0A1K0FEG3</accession>
<evidence type="ECO:0000313" key="3">
    <source>
        <dbReference type="Proteomes" id="UP000182486"/>
    </source>
</evidence>
<dbReference type="Proteomes" id="UP000182486">
    <property type="component" value="Unassembled WGS sequence"/>
</dbReference>
<dbReference type="EMBL" id="MEIA01000439">
    <property type="protein sequence ID" value="OJF11128.1"/>
    <property type="molecule type" value="Genomic_DNA"/>
</dbReference>
<organism evidence="2 3">
    <name type="scientific">Couchioplanes caeruleus subsp. caeruleus</name>
    <dbReference type="NCBI Taxonomy" id="56427"/>
    <lineage>
        <taxon>Bacteria</taxon>
        <taxon>Bacillati</taxon>
        <taxon>Actinomycetota</taxon>
        <taxon>Actinomycetes</taxon>
        <taxon>Micromonosporales</taxon>
        <taxon>Micromonosporaceae</taxon>
        <taxon>Couchioplanes</taxon>
    </lineage>
</organism>
<feature type="transmembrane region" description="Helical" evidence="1">
    <location>
        <begin position="35"/>
        <end position="68"/>
    </location>
</feature>
<proteinExistence type="predicted"/>
<keyword evidence="3" id="KW-1185">Reference proteome</keyword>
<gene>
    <name evidence="2" type="ORF">BG844_28745</name>
</gene>
<evidence type="ECO:0000313" key="2">
    <source>
        <dbReference type="EMBL" id="OJF11128.1"/>
    </source>
</evidence>
<dbReference type="AlphaFoldDB" id="A0A1K0FEG3"/>
<keyword evidence="1" id="KW-0812">Transmembrane</keyword>
<protein>
    <submittedName>
        <fullName evidence="2">Uncharacterized protein</fullName>
    </submittedName>
</protein>